<evidence type="ECO:0000256" key="7">
    <source>
        <dbReference type="ARBA" id="ARBA00022772"/>
    </source>
</evidence>
<dbReference type="GO" id="GO:0048038">
    <property type="term" value="F:quinone binding"/>
    <property type="evidence" value="ECO:0007669"/>
    <property type="project" value="InterPro"/>
</dbReference>
<dbReference type="Pfam" id="PF01179">
    <property type="entry name" value="Cu_amine_oxid"/>
    <property type="match status" value="1"/>
</dbReference>
<evidence type="ECO:0000256" key="13">
    <source>
        <dbReference type="PIRSR" id="PIRSR600269-51"/>
    </source>
</evidence>
<comment type="PTM">
    <text evidence="13 14">Topaquinone (TPQ) is generated by copper-dependent autoxidation of a specific tyrosyl residue.</text>
</comment>
<comment type="similarity">
    <text evidence="4 14">Belongs to the copper/topaquinone oxidase family.</text>
</comment>
<dbReference type="InterPro" id="IPR049948">
    <property type="entry name" value="Cu_Am_ox_TPQ-bd"/>
</dbReference>
<evidence type="ECO:0000256" key="8">
    <source>
        <dbReference type="ARBA" id="ARBA00023002"/>
    </source>
</evidence>
<feature type="active site" description="Schiff-base intermediate with substrate; via topaquinone" evidence="12">
    <location>
        <position position="490"/>
    </location>
</feature>
<dbReference type="InterPro" id="IPR000269">
    <property type="entry name" value="Cu_amine_oxidase"/>
</dbReference>
<dbReference type="InParanoid" id="A0A066VSI8"/>
<accession>A0A066VSI8</accession>
<dbReference type="GO" id="GO:0005507">
    <property type="term" value="F:copper ion binding"/>
    <property type="evidence" value="ECO:0007669"/>
    <property type="project" value="InterPro"/>
</dbReference>
<dbReference type="InterPro" id="IPR016182">
    <property type="entry name" value="Cu_amine_oxidase_N-reg"/>
</dbReference>
<dbReference type="Gene3D" id="2.70.98.20">
    <property type="entry name" value="Copper amine oxidase, catalytic domain"/>
    <property type="match status" value="1"/>
</dbReference>
<evidence type="ECO:0000256" key="11">
    <source>
        <dbReference type="ARBA" id="ARBA00048032"/>
    </source>
</evidence>
<dbReference type="STRING" id="1037660.A0A066VSI8"/>
<evidence type="ECO:0000259" key="17">
    <source>
        <dbReference type="Pfam" id="PF02728"/>
    </source>
</evidence>
<name>A0A066VSI8_TILAU</name>
<comment type="cofactor">
    <cofactor evidence="14">
        <name>Cu cation</name>
        <dbReference type="ChEBI" id="CHEBI:23378"/>
    </cofactor>
    <text evidence="14">Contains 1 topaquinone per subunit.</text>
</comment>
<reference evidence="18 19" key="1">
    <citation type="submission" date="2014-05" db="EMBL/GenBank/DDBJ databases">
        <title>Draft genome sequence of a rare smut relative, Tilletiaria anomala UBC 951.</title>
        <authorList>
            <consortium name="DOE Joint Genome Institute"/>
            <person name="Toome M."/>
            <person name="Kuo A."/>
            <person name="Henrissat B."/>
            <person name="Lipzen A."/>
            <person name="Tritt A."/>
            <person name="Yoshinaga Y."/>
            <person name="Zane M."/>
            <person name="Barry K."/>
            <person name="Grigoriev I.V."/>
            <person name="Spatafora J.W."/>
            <person name="Aimea M.C."/>
        </authorList>
    </citation>
    <scope>NUCLEOTIDE SEQUENCE [LARGE SCALE GENOMIC DNA]</scope>
    <source>
        <strain evidence="18 19">UBC 951</strain>
    </source>
</reference>
<feature type="domain" description="Copper amine oxidase N3-terminal" evidence="17">
    <location>
        <begin position="148"/>
        <end position="244"/>
    </location>
</feature>
<dbReference type="Gene3D" id="3.10.450.40">
    <property type="match status" value="2"/>
</dbReference>
<evidence type="ECO:0000256" key="3">
    <source>
        <dbReference type="ARBA" id="ARBA00001947"/>
    </source>
</evidence>
<comment type="catalytic activity">
    <reaction evidence="11">
        <text>a primary methyl amine + O2 + H2O = an aldehyde + H2O2 + NH4(+)</text>
        <dbReference type="Rhea" id="RHEA:16153"/>
        <dbReference type="ChEBI" id="CHEBI:15377"/>
        <dbReference type="ChEBI" id="CHEBI:15379"/>
        <dbReference type="ChEBI" id="CHEBI:16240"/>
        <dbReference type="ChEBI" id="CHEBI:17478"/>
        <dbReference type="ChEBI" id="CHEBI:28938"/>
        <dbReference type="ChEBI" id="CHEBI:228804"/>
        <dbReference type="EC" id="1.4.3.21"/>
    </reaction>
</comment>
<evidence type="ECO:0000256" key="5">
    <source>
        <dbReference type="ARBA" id="ARBA00011738"/>
    </source>
</evidence>
<feature type="compositionally biased region" description="Polar residues" evidence="15">
    <location>
        <begin position="250"/>
        <end position="259"/>
    </location>
</feature>
<evidence type="ECO:0000256" key="12">
    <source>
        <dbReference type="PIRSR" id="PIRSR600269-50"/>
    </source>
</evidence>
<evidence type="ECO:0000313" key="19">
    <source>
        <dbReference type="Proteomes" id="UP000027361"/>
    </source>
</evidence>
<dbReference type="FunCoup" id="A0A066VSI8">
    <property type="interactions" value="39"/>
</dbReference>
<organism evidence="18 19">
    <name type="scientific">Tilletiaria anomala (strain ATCC 24038 / CBS 436.72 / UBC 951)</name>
    <dbReference type="NCBI Taxonomy" id="1037660"/>
    <lineage>
        <taxon>Eukaryota</taxon>
        <taxon>Fungi</taxon>
        <taxon>Dikarya</taxon>
        <taxon>Basidiomycota</taxon>
        <taxon>Ustilaginomycotina</taxon>
        <taxon>Exobasidiomycetes</taxon>
        <taxon>Georgefischeriales</taxon>
        <taxon>Tilletiariaceae</taxon>
        <taxon>Tilletiaria</taxon>
    </lineage>
</organism>
<dbReference type="RefSeq" id="XP_013242876.1">
    <property type="nucleotide sequence ID" value="XM_013387422.1"/>
</dbReference>
<dbReference type="GeneID" id="25264564"/>
<protein>
    <recommendedName>
        <fullName evidence="14">Amine oxidase</fullName>
        <ecNumber evidence="14">1.4.3.-</ecNumber>
    </recommendedName>
</protein>
<dbReference type="OMA" id="QDGNIEC"/>
<keyword evidence="19" id="KW-1185">Reference proteome</keyword>
<dbReference type="InterPro" id="IPR015798">
    <property type="entry name" value="Cu_amine_oxidase_C"/>
</dbReference>
<dbReference type="AlphaFoldDB" id="A0A066VSI8"/>
<keyword evidence="7 12" id="KW-0801">TPQ</keyword>
<dbReference type="EC" id="1.4.3.-" evidence="14"/>
<dbReference type="EMBL" id="JMSN01000049">
    <property type="protein sequence ID" value="KDN44702.1"/>
    <property type="molecule type" value="Genomic_DNA"/>
</dbReference>
<feature type="modified residue" description="2',4',5'-topaquinone" evidence="13">
    <location>
        <position position="490"/>
    </location>
</feature>
<feature type="domain" description="Copper amine oxidase catalytic" evidence="16">
    <location>
        <begin position="325"/>
        <end position="739"/>
    </location>
</feature>
<gene>
    <name evidence="18" type="ORF">K437DRAFT_256938</name>
</gene>
<evidence type="ECO:0000256" key="1">
    <source>
        <dbReference type="ARBA" id="ARBA00001935"/>
    </source>
</evidence>
<dbReference type="PROSITE" id="PS01164">
    <property type="entry name" value="COPPER_AMINE_OXID_1"/>
    <property type="match status" value="1"/>
</dbReference>
<proteinExistence type="inferred from homology"/>
<dbReference type="Pfam" id="PF02728">
    <property type="entry name" value="Cu_amine_oxidN3"/>
    <property type="match status" value="1"/>
</dbReference>
<evidence type="ECO:0000256" key="14">
    <source>
        <dbReference type="RuleBase" id="RU000672"/>
    </source>
</evidence>
<dbReference type="SUPFAM" id="SSF49998">
    <property type="entry name" value="Amine oxidase catalytic domain"/>
    <property type="match status" value="1"/>
</dbReference>
<keyword evidence="9 14" id="KW-0186">Copper</keyword>
<dbReference type="HOGENOM" id="CLU_011500_3_2_1"/>
<dbReference type="OrthoDB" id="5379943at2759"/>
<keyword evidence="10" id="KW-0464">Manganese</keyword>
<evidence type="ECO:0000313" key="18">
    <source>
        <dbReference type="EMBL" id="KDN44702.1"/>
    </source>
</evidence>
<feature type="active site" description="Proton acceptor" evidence="12">
    <location>
        <position position="405"/>
    </location>
</feature>
<evidence type="ECO:0000256" key="9">
    <source>
        <dbReference type="ARBA" id="ARBA00023008"/>
    </source>
</evidence>
<dbReference type="PROSITE" id="PS01165">
    <property type="entry name" value="COPPER_AMINE_OXID_2"/>
    <property type="match status" value="1"/>
</dbReference>
<feature type="region of interest" description="Disordered" evidence="15">
    <location>
        <begin position="243"/>
        <end position="282"/>
    </location>
</feature>
<evidence type="ECO:0000256" key="10">
    <source>
        <dbReference type="ARBA" id="ARBA00023211"/>
    </source>
</evidence>
<comment type="cofactor">
    <cofactor evidence="3">
        <name>Zn(2+)</name>
        <dbReference type="ChEBI" id="CHEBI:29105"/>
    </cofactor>
</comment>
<dbReference type="Proteomes" id="UP000027361">
    <property type="component" value="Unassembled WGS sequence"/>
</dbReference>
<dbReference type="PANTHER" id="PTHR10638:SF86">
    <property type="entry name" value="COPPER AMINE OXIDASE 1-RELATED"/>
    <property type="match status" value="1"/>
</dbReference>
<evidence type="ECO:0000256" key="6">
    <source>
        <dbReference type="ARBA" id="ARBA00022723"/>
    </source>
</evidence>
<keyword evidence="6 14" id="KW-0479">Metal-binding</keyword>
<dbReference type="GO" id="GO:0009308">
    <property type="term" value="P:amine metabolic process"/>
    <property type="evidence" value="ECO:0007669"/>
    <property type="project" value="UniProtKB-UniRule"/>
</dbReference>
<dbReference type="PANTHER" id="PTHR10638">
    <property type="entry name" value="COPPER AMINE OXIDASE"/>
    <property type="match status" value="1"/>
</dbReference>
<evidence type="ECO:0000256" key="15">
    <source>
        <dbReference type="SAM" id="MobiDB-lite"/>
    </source>
</evidence>
<evidence type="ECO:0000259" key="16">
    <source>
        <dbReference type="Pfam" id="PF01179"/>
    </source>
</evidence>
<dbReference type="GO" id="GO:0008131">
    <property type="term" value="F:primary methylamine oxidase activity"/>
    <property type="evidence" value="ECO:0007669"/>
    <property type="project" value="UniProtKB-EC"/>
</dbReference>
<dbReference type="InterPro" id="IPR049947">
    <property type="entry name" value="Cu_Am_Ox_Cu-bd"/>
</dbReference>
<sequence length="761" mass="82428">MGPVATTIPAATAISNEPLPVPVAKAPLASHPLDPPSAAELAAATAAVRAYLASSEHQHESVPAATLKFCSVMLKEPPKANVIEALRWPGGAATQSDGSGVPRQLEVHAIDTQPGAPGGGQAWELVVALPTAKVVSAHKLPAGVQPGLTPEELCSAEQHVRRHPAVIAAAAAVGVAPEQIYADGWSIGWDERWPGRRLQQALLFARFDGPHENLYAHPMDFFPVLDVNTGEVLAIDYTPHRILGPHKDQTTAQNGSTAPPATGSFDAPDPATRPRFPPPRAQHEYLPETVTAVNPAPAPAGTEQKQEQALHGPERLRFRADLKPLHVVQPDGVSFVRRGNLLTWQKWKLHVGFHPREGLVLSTISYRDTDDGDAERPLFYRISISEMVVPYGQPDFPHYKKFAFDVGEYGLGYLANSLDLGCDCLGSIEYMDGVVAQHDGTPLTIKNAICIHEEDAGLGWKHTDFRVGGKTAVVRNRKLIISSVYTVANYEYRVAFLLGLDGTLECEIGLTGILNVTLLAPGEKPTYATEVAPQIAAHIHQHLFSVRIDPHIDGPRNSVVEQTIEPSPHATGSAQNWAGNAFDAHRRTLRTAGEAVRDAHTDSERSWIFVNENRTHYASGKPVGYKLMTTNQPRLYAKPDSIVAKRAPFATHHFWTVPYADDRKYPAGKHCVQTLATPSDSILGWVGDGSASIENTDIVSFATVGITHVVRPEDGPVMPAEHVRLALKPTSFFRRNPMLDVPAIKDKKSVHAAASAAKCCL</sequence>
<evidence type="ECO:0000256" key="4">
    <source>
        <dbReference type="ARBA" id="ARBA00007983"/>
    </source>
</evidence>
<dbReference type="InterPro" id="IPR036460">
    <property type="entry name" value="Cu_amine_oxidase_C_sf"/>
</dbReference>
<dbReference type="InterPro" id="IPR015802">
    <property type="entry name" value="Cu_amine_oxidase_N3"/>
</dbReference>
<comment type="caution">
    <text evidence="18">The sequence shown here is derived from an EMBL/GenBank/DDBJ whole genome shotgun (WGS) entry which is preliminary data.</text>
</comment>
<dbReference type="SUPFAM" id="SSF54416">
    <property type="entry name" value="Amine oxidase N-terminal region"/>
    <property type="match status" value="2"/>
</dbReference>
<comment type="cofactor">
    <cofactor evidence="1">
        <name>Cu cation</name>
        <dbReference type="ChEBI" id="CHEBI:23378"/>
    </cofactor>
</comment>
<keyword evidence="8 14" id="KW-0560">Oxidoreductase</keyword>
<comment type="cofactor">
    <cofactor evidence="2">
        <name>Mn(2+)</name>
        <dbReference type="ChEBI" id="CHEBI:29035"/>
    </cofactor>
</comment>
<comment type="subunit">
    <text evidence="5">Homodimer.</text>
</comment>
<evidence type="ECO:0000256" key="2">
    <source>
        <dbReference type="ARBA" id="ARBA00001936"/>
    </source>
</evidence>